<keyword evidence="2" id="KW-1185">Reference proteome</keyword>
<dbReference type="RefSeq" id="WP_003325963.1">
    <property type="nucleotide sequence ID" value="NC_014639.1"/>
</dbReference>
<sequence>MALIIGGIYSYQVYKKNKKLEQLEAYYKKEDSLVTDMTSLGASSEDITNEVETTWHDVIFNDLRKVKGTYVSDFNDALVQLYLGYEDEGKISDLEDAQKANKSNEESSF</sequence>
<gene>
    <name evidence="1" type="ordered locus">BATR1942_07540</name>
</gene>
<protein>
    <submittedName>
        <fullName evidence="1">Uncharacterized protein</fullName>
    </submittedName>
</protein>
<evidence type="ECO:0000313" key="2">
    <source>
        <dbReference type="Proteomes" id="UP000006867"/>
    </source>
</evidence>
<evidence type="ECO:0000313" key="1">
    <source>
        <dbReference type="EMBL" id="ADP32447.1"/>
    </source>
</evidence>
<accession>A0ABM5LXN3</accession>
<name>A0ABM5LXN3_BACA1</name>
<dbReference type="Proteomes" id="UP000006867">
    <property type="component" value="Chromosome"/>
</dbReference>
<reference evidence="1 2" key="1">
    <citation type="journal article" date="2011" name="Front. Microbiol.">
        <title>Genomic signatures of strain selection and enhancement in Bacillus atrophaeus var. globigii, a historical biowarfare simulant.</title>
        <authorList>
            <person name="Gibbons H.S."/>
            <person name="Broomall S.M."/>
            <person name="McNew L.A."/>
            <person name="Daligault H."/>
            <person name="Chapman C."/>
            <person name="Bruce D."/>
            <person name="Karavis M."/>
            <person name="Krepps M."/>
            <person name="McGregor P.A."/>
            <person name="Hong C."/>
            <person name="Park K.H."/>
            <person name="Akmal A."/>
            <person name="Feldman A."/>
            <person name="Lin J.S."/>
            <person name="Chang W.E."/>
            <person name="Higgs B.W."/>
            <person name="Demirev P."/>
            <person name="Lindquist J."/>
            <person name="Liem A."/>
            <person name="Fochler E."/>
            <person name="Read T.D."/>
            <person name="Tapia R."/>
            <person name="Johnson S."/>
            <person name="Bishop-Lilly K.A."/>
            <person name="Detter C."/>
            <person name="Han C."/>
            <person name="Sozhamannan S."/>
            <person name="Rosenzweig C.N."/>
            <person name="Skowronski E.W."/>
        </authorList>
    </citation>
    <scope>NUCLEOTIDE SEQUENCE [LARGE SCALE GENOMIC DNA]</scope>
    <source>
        <strain evidence="1 2">1942</strain>
    </source>
</reference>
<organism evidence="1 2">
    <name type="scientific">Bacillus atrophaeus (strain 1942)</name>
    <dbReference type="NCBI Taxonomy" id="720555"/>
    <lineage>
        <taxon>Bacteria</taxon>
        <taxon>Bacillati</taxon>
        <taxon>Bacillota</taxon>
        <taxon>Bacilli</taxon>
        <taxon>Bacillales</taxon>
        <taxon>Bacillaceae</taxon>
        <taxon>Bacillus</taxon>
    </lineage>
</organism>
<dbReference type="EMBL" id="CP002207">
    <property type="protein sequence ID" value="ADP32447.1"/>
    <property type="molecule type" value="Genomic_DNA"/>
</dbReference>
<proteinExistence type="predicted"/>